<feature type="signal peptide" evidence="2">
    <location>
        <begin position="1"/>
        <end position="19"/>
    </location>
</feature>
<evidence type="ECO:0000256" key="1">
    <source>
        <dbReference type="SAM" id="MobiDB-lite"/>
    </source>
</evidence>
<protein>
    <recommendedName>
        <fullName evidence="5">F-box domain-containing protein</fullName>
    </recommendedName>
</protein>
<dbReference type="AlphaFoldDB" id="A0A8H6K6L4"/>
<comment type="caution">
    <text evidence="3">The sequence shown here is derived from an EMBL/GenBank/DDBJ whole genome shotgun (WGS) entry which is preliminary data.</text>
</comment>
<dbReference type="EMBL" id="WIGO01000162">
    <property type="protein sequence ID" value="KAF6826014.1"/>
    <property type="molecule type" value="Genomic_DNA"/>
</dbReference>
<dbReference type="Proteomes" id="UP000654918">
    <property type="component" value="Unassembled WGS sequence"/>
</dbReference>
<feature type="chain" id="PRO_5034739824" description="F-box domain-containing protein" evidence="2">
    <location>
        <begin position="20"/>
        <end position="350"/>
    </location>
</feature>
<gene>
    <name evidence="3" type="ORF">CPLU01_09921</name>
</gene>
<evidence type="ECO:0008006" key="5">
    <source>
        <dbReference type="Google" id="ProtNLM"/>
    </source>
</evidence>
<accession>A0A8H6K6L4</accession>
<organism evidence="3 4">
    <name type="scientific">Colletotrichum plurivorum</name>
    <dbReference type="NCBI Taxonomy" id="2175906"/>
    <lineage>
        <taxon>Eukaryota</taxon>
        <taxon>Fungi</taxon>
        <taxon>Dikarya</taxon>
        <taxon>Ascomycota</taxon>
        <taxon>Pezizomycotina</taxon>
        <taxon>Sordariomycetes</taxon>
        <taxon>Hypocreomycetidae</taxon>
        <taxon>Glomerellales</taxon>
        <taxon>Glomerellaceae</taxon>
        <taxon>Colletotrichum</taxon>
        <taxon>Colletotrichum orchidearum species complex</taxon>
    </lineage>
</organism>
<sequence length="350" mass="39748">MSLLPGYLLLLIAERAGFAEIQSLRATCKANRELLDDYEHSVTKANISRHPCPPCCHVLSSDTREREVLPRNTFDIIRELETRERHIEEVIDSAYIAFRDDYNLQDLSQDEMEIVRANLTRALWQCSEMADLETHSIRYSDGVVPKRDPAVKSLIHQEIMLRDAPPPDGWHFALREVHEFNREDTRARQIDYIRKLSPQDLAGIAALAYLANQGYMRYRSPSGRAMSRPEVMELGVCAAENTIRHGAFFLHTKVRAHMGGSDDEDASYHANLLLDDAWREMKQWETGDPYAQPGLNMTVTSTLCEKIGCKQRRDAMKAACTMLKGGVWKEEPEGGEDDGHEKADGEATET</sequence>
<name>A0A8H6K6L4_9PEZI</name>
<feature type="region of interest" description="Disordered" evidence="1">
    <location>
        <begin position="328"/>
        <end position="350"/>
    </location>
</feature>
<keyword evidence="4" id="KW-1185">Reference proteome</keyword>
<keyword evidence="2" id="KW-0732">Signal</keyword>
<evidence type="ECO:0000313" key="4">
    <source>
        <dbReference type="Proteomes" id="UP000654918"/>
    </source>
</evidence>
<reference evidence="3" key="1">
    <citation type="journal article" date="2020" name="Phytopathology">
        <title>Genome Sequence Resources of Colletotrichum truncatum, C. plurivorum, C. musicola, and C. sojae: Four Species Pathogenic to Soybean (Glycine max).</title>
        <authorList>
            <person name="Rogerio F."/>
            <person name="Boufleur T.R."/>
            <person name="Ciampi-Guillardi M."/>
            <person name="Sukno S.A."/>
            <person name="Thon M.R."/>
            <person name="Massola Junior N.S."/>
            <person name="Baroncelli R."/>
        </authorList>
    </citation>
    <scope>NUCLEOTIDE SEQUENCE</scope>
    <source>
        <strain evidence="3">LFN00145</strain>
    </source>
</reference>
<proteinExistence type="predicted"/>
<evidence type="ECO:0000313" key="3">
    <source>
        <dbReference type="EMBL" id="KAF6826014.1"/>
    </source>
</evidence>
<evidence type="ECO:0000256" key="2">
    <source>
        <dbReference type="SAM" id="SignalP"/>
    </source>
</evidence>